<name>A0AAV4F327_9GAST</name>
<reference evidence="1 2" key="1">
    <citation type="journal article" date="2021" name="Elife">
        <title>Chloroplast acquisition without the gene transfer in kleptoplastic sea slugs, Plakobranchus ocellatus.</title>
        <authorList>
            <person name="Maeda T."/>
            <person name="Takahashi S."/>
            <person name="Yoshida T."/>
            <person name="Shimamura S."/>
            <person name="Takaki Y."/>
            <person name="Nagai Y."/>
            <person name="Toyoda A."/>
            <person name="Suzuki Y."/>
            <person name="Arimoto A."/>
            <person name="Ishii H."/>
            <person name="Satoh N."/>
            <person name="Nishiyama T."/>
            <person name="Hasebe M."/>
            <person name="Maruyama T."/>
            <person name="Minagawa J."/>
            <person name="Obokata J."/>
            <person name="Shigenobu S."/>
        </authorList>
    </citation>
    <scope>NUCLEOTIDE SEQUENCE [LARGE SCALE GENOMIC DNA]</scope>
</reference>
<gene>
    <name evidence="1" type="ORF">ElyMa_003703400</name>
</gene>
<protein>
    <submittedName>
        <fullName evidence="1">Uncharacterized protein</fullName>
    </submittedName>
</protein>
<comment type="caution">
    <text evidence="1">The sequence shown here is derived from an EMBL/GenBank/DDBJ whole genome shotgun (WGS) entry which is preliminary data.</text>
</comment>
<organism evidence="1 2">
    <name type="scientific">Elysia marginata</name>
    <dbReference type="NCBI Taxonomy" id="1093978"/>
    <lineage>
        <taxon>Eukaryota</taxon>
        <taxon>Metazoa</taxon>
        <taxon>Spiralia</taxon>
        <taxon>Lophotrochozoa</taxon>
        <taxon>Mollusca</taxon>
        <taxon>Gastropoda</taxon>
        <taxon>Heterobranchia</taxon>
        <taxon>Euthyneura</taxon>
        <taxon>Panpulmonata</taxon>
        <taxon>Sacoglossa</taxon>
        <taxon>Placobranchoidea</taxon>
        <taxon>Plakobranchidae</taxon>
        <taxon>Elysia</taxon>
    </lineage>
</organism>
<dbReference type="AlphaFoldDB" id="A0AAV4F327"/>
<accession>A0AAV4F327</accession>
<keyword evidence="2" id="KW-1185">Reference proteome</keyword>
<sequence length="118" mass="13767">MFSESVTLSKYPMLPVSMEVLEARGRLFGLKIRRETNIPSNGAIFPIITRVPFLRRSWMPWISIFLFPYLTQPPMPVIFTVHVFTVQDFLRCLLPLDLCAFPSNMSFWRQPCLLVSQK</sequence>
<proteinExistence type="predicted"/>
<evidence type="ECO:0000313" key="2">
    <source>
        <dbReference type="Proteomes" id="UP000762676"/>
    </source>
</evidence>
<evidence type="ECO:0000313" key="1">
    <source>
        <dbReference type="EMBL" id="GFR67344.1"/>
    </source>
</evidence>
<dbReference type="Proteomes" id="UP000762676">
    <property type="component" value="Unassembled WGS sequence"/>
</dbReference>
<dbReference type="EMBL" id="BMAT01007596">
    <property type="protein sequence ID" value="GFR67344.1"/>
    <property type="molecule type" value="Genomic_DNA"/>
</dbReference>